<evidence type="ECO:0000313" key="2">
    <source>
        <dbReference type="EMBL" id="PZQ94149.1"/>
    </source>
</evidence>
<dbReference type="InterPro" id="IPR047655">
    <property type="entry name" value="Transpos_IS630-like"/>
</dbReference>
<dbReference type="PANTHER" id="PTHR30347">
    <property type="entry name" value="POTASSIUM CHANNEL RELATED"/>
    <property type="match status" value="1"/>
</dbReference>
<feature type="domain" description="Tc1-like transposase DDE" evidence="1">
    <location>
        <begin position="181"/>
        <end position="325"/>
    </location>
</feature>
<dbReference type="Pfam" id="PF13565">
    <property type="entry name" value="HTH_32"/>
    <property type="match status" value="1"/>
</dbReference>
<sequence length="367" mass="41714">MVCESGTCARPGISIKVSHSDQRRLETLVRDRNAAQKHVWRAEIVLLSAAGLGTVEIMRRTAKSKTCVWRWQERFAAEGVEGLLRDKTRPSRIPPLAPTVAERVVALTLTDPPVEATHWTAAMMAREVGISISSVQRIWRAHGLRPHRVRQFKLSNDPMFVEKLRDVVGLYVDPPAHAIVLSFDEKSQIQALDRTQPGLPMKKGRLGTMTHDYKRNGTTTLFAALNVLDGTVIGRNMQRHRHQEFIRFLNTIERQVPAGKSVHVILDNYAAHKHPKVRQWLDRHERFTFHFTPTSCSWLNAVEGFFAKLTKRRLKRGAFHSLVDLQAAINRFVAEQNANPKPFTWTADPDRIIAAVKRGHQVLDSIH</sequence>
<dbReference type="SUPFAM" id="SSF53098">
    <property type="entry name" value="Ribonuclease H-like"/>
    <property type="match status" value="1"/>
</dbReference>
<dbReference type="EMBL" id="QFQS01000052">
    <property type="protein sequence ID" value="PZQ94149.1"/>
    <property type="molecule type" value="Genomic_DNA"/>
</dbReference>
<dbReference type="Gene3D" id="3.30.420.10">
    <property type="entry name" value="Ribonuclease H-like superfamily/Ribonuclease H"/>
    <property type="match status" value="1"/>
</dbReference>
<evidence type="ECO:0000313" key="3">
    <source>
        <dbReference type="Proteomes" id="UP000248975"/>
    </source>
</evidence>
<proteinExistence type="predicted"/>
<dbReference type="NCBIfam" id="NF033545">
    <property type="entry name" value="transpos_IS630"/>
    <property type="match status" value="1"/>
</dbReference>
<dbReference type="InterPro" id="IPR052702">
    <property type="entry name" value="MscS-like_channel"/>
</dbReference>
<dbReference type="InterPro" id="IPR012337">
    <property type="entry name" value="RNaseH-like_sf"/>
</dbReference>
<dbReference type="InterPro" id="IPR038717">
    <property type="entry name" value="Tc1-like_DDE_dom"/>
</dbReference>
<comment type="caution">
    <text evidence="2">The sequence shown here is derived from an EMBL/GenBank/DDBJ whole genome shotgun (WGS) entry which is preliminary data.</text>
</comment>
<dbReference type="PANTHER" id="PTHR30347:SF1">
    <property type="entry name" value="MECHANOSENSITIVE CHANNEL MSCK"/>
    <property type="match status" value="1"/>
</dbReference>
<evidence type="ECO:0000259" key="1">
    <source>
        <dbReference type="Pfam" id="PF13358"/>
    </source>
</evidence>
<dbReference type="InterPro" id="IPR009057">
    <property type="entry name" value="Homeodomain-like_sf"/>
</dbReference>
<gene>
    <name evidence="2" type="ORF">DI533_22725</name>
</gene>
<protein>
    <submittedName>
        <fullName evidence="2">IS630 family transposase</fullName>
    </submittedName>
</protein>
<dbReference type="Proteomes" id="UP000248975">
    <property type="component" value="Unassembled WGS sequence"/>
</dbReference>
<accession>A0A2W5RXY2</accession>
<organism evidence="2 3">
    <name type="scientific">Cereibacter sphaeroides</name>
    <name type="common">Rhodobacter sphaeroides</name>
    <dbReference type="NCBI Taxonomy" id="1063"/>
    <lineage>
        <taxon>Bacteria</taxon>
        <taxon>Pseudomonadati</taxon>
        <taxon>Pseudomonadota</taxon>
        <taxon>Alphaproteobacteria</taxon>
        <taxon>Rhodobacterales</taxon>
        <taxon>Paracoccaceae</taxon>
        <taxon>Cereibacter</taxon>
    </lineage>
</organism>
<dbReference type="SUPFAM" id="SSF46689">
    <property type="entry name" value="Homeodomain-like"/>
    <property type="match status" value="1"/>
</dbReference>
<name>A0A2W5RXY2_CERSP</name>
<dbReference type="GO" id="GO:0003676">
    <property type="term" value="F:nucleic acid binding"/>
    <property type="evidence" value="ECO:0007669"/>
    <property type="project" value="InterPro"/>
</dbReference>
<dbReference type="Pfam" id="PF13358">
    <property type="entry name" value="DDE_3"/>
    <property type="match status" value="1"/>
</dbReference>
<reference evidence="2 3" key="1">
    <citation type="submission" date="2017-08" db="EMBL/GenBank/DDBJ databases">
        <title>Infants hospitalized years apart are colonized by the same room-sourced microbial strains.</title>
        <authorList>
            <person name="Brooks B."/>
            <person name="Olm M.R."/>
            <person name="Firek B.A."/>
            <person name="Baker R."/>
            <person name="Thomas B.C."/>
            <person name="Morowitz M.J."/>
            <person name="Banfield J.F."/>
        </authorList>
    </citation>
    <scope>NUCLEOTIDE SEQUENCE [LARGE SCALE GENOMIC DNA]</scope>
    <source>
        <strain evidence="2">S2_003_000_R2_11</strain>
    </source>
</reference>
<dbReference type="AlphaFoldDB" id="A0A2W5RXY2"/>
<dbReference type="InterPro" id="IPR036397">
    <property type="entry name" value="RNaseH_sf"/>
</dbReference>